<dbReference type="PANTHER" id="PTHR35149">
    <property type="entry name" value="SLL5132 PROTEIN"/>
    <property type="match status" value="1"/>
</dbReference>
<dbReference type="OrthoDB" id="9798761at2"/>
<proteinExistence type="predicted"/>
<feature type="domain" description="GmrSD restriction endonucleases N-terminal" evidence="1">
    <location>
        <begin position="12"/>
        <end position="237"/>
    </location>
</feature>
<protein>
    <submittedName>
        <fullName evidence="3">DUF262 domain-containing protein</fullName>
    </submittedName>
</protein>
<dbReference type="Pfam" id="PF07510">
    <property type="entry name" value="GmrSD_C"/>
    <property type="match status" value="1"/>
</dbReference>
<dbReference type="AlphaFoldDB" id="A0A418Q4P0"/>
<sequence>MSKLNIDQQSVLKLFSDKRSDFLIPDYQRPYAWGEDQLVTLWDDILAFAIPQGNADAFDSEDEYFLGPIVTFRNSDRKLEIIDGQQRLTTLMILLRAFYAKFENQKDNESKRTLQRLAECLWKTDEFGEADRDCLKIDSEVASDDDKEEFLFILKTGEVTPGQKSKYAAAFNFFKDRIEKFALECPSYIAKLAIRVLNNLILLPIEAESQGTALRIFSTLNDRGLPLSDADIFKSQFYKYFSQQGRKVEFVQRWRDLEETSKQVFASSRANPVDELFTRYMYYERACRGIRDTTTQGLRDFFEANDYELLKNEETLNKLESLLGFWVQVSTQDDSVFSPEVLRRLFVLHYAPNRMWTFFVSVYFMHNRDAEGKLDQVMFEQFLTRTIGFIWAYAIDRPGVNALRSPIFPEMVRLVNDEPVTFENYKFTPQHIREVFTSYRFTNARPVTKSMLVWWAFQGPEQEILDLETKLEIEHIYAKRRAESEASLSDDSLVEALGNKAFLEKRVNIRASDYRFVDKYKYYVGSETLSGRRREGTKNVELVALAHDKSDFVEADIKERTGRMIDSFVDYLDDAGLLQSS</sequence>
<evidence type="ECO:0000259" key="1">
    <source>
        <dbReference type="Pfam" id="PF03235"/>
    </source>
</evidence>
<name>A0A418Q4P0_9CORY</name>
<comment type="caution">
    <text evidence="3">The sequence shown here is derived from an EMBL/GenBank/DDBJ whole genome shotgun (WGS) entry which is preliminary data.</text>
</comment>
<evidence type="ECO:0000313" key="3">
    <source>
        <dbReference type="EMBL" id="RIX33326.1"/>
    </source>
</evidence>
<dbReference type="RefSeq" id="WP_119665321.1">
    <property type="nucleotide sequence ID" value="NZ_QXJK01000017.1"/>
</dbReference>
<dbReference type="InterPro" id="IPR004919">
    <property type="entry name" value="GmrSD_N"/>
</dbReference>
<evidence type="ECO:0000313" key="4">
    <source>
        <dbReference type="Proteomes" id="UP000285278"/>
    </source>
</evidence>
<reference evidence="3 4" key="1">
    <citation type="submission" date="2018-09" db="EMBL/GenBank/DDBJ databases">
        <title>Optimization and identification of Corynebacterium falsenii FN1-14 from fish paste.</title>
        <authorList>
            <person name="Daroonpunt R."/>
            <person name="Tanasupawat S."/>
        </authorList>
    </citation>
    <scope>NUCLEOTIDE SEQUENCE [LARGE SCALE GENOMIC DNA]</scope>
    <source>
        <strain evidence="3 4">FN1-14</strain>
    </source>
</reference>
<evidence type="ECO:0000259" key="2">
    <source>
        <dbReference type="Pfam" id="PF07510"/>
    </source>
</evidence>
<accession>A0A418Q4P0</accession>
<dbReference type="Pfam" id="PF03235">
    <property type="entry name" value="GmrSD_N"/>
    <property type="match status" value="1"/>
</dbReference>
<dbReference type="EMBL" id="QXJK01000017">
    <property type="protein sequence ID" value="RIX33326.1"/>
    <property type="molecule type" value="Genomic_DNA"/>
</dbReference>
<dbReference type="InterPro" id="IPR011089">
    <property type="entry name" value="GmrSD_C"/>
</dbReference>
<dbReference type="Proteomes" id="UP000285278">
    <property type="component" value="Unassembled WGS sequence"/>
</dbReference>
<dbReference type="PANTHER" id="PTHR35149:SF2">
    <property type="entry name" value="DUF262 DOMAIN-CONTAINING PROTEIN"/>
    <property type="match status" value="1"/>
</dbReference>
<keyword evidence="4" id="KW-1185">Reference proteome</keyword>
<feature type="domain" description="GmrSD restriction endonucleases C-terminal" evidence="2">
    <location>
        <begin position="464"/>
        <end position="565"/>
    </location>
</feature>
<gene>
    <name evidence="3" type="ORF">D3M95_10700</name>
</gene>
<organism evidence="3 4">
    <name type="scientific">Corynebacterium falsenii</name>
    <dbReference type="NCBI Taxonomy" id="108486"/>
    <lineage>
        <taxon>Bacteria</taxon>
        <taxon>Bacillati</taxon>
        <taxon>Actinomycetota</taxon>
        <taxon>Actinomycetes</taxon>
        <taxon>Mycobacteriales</taxon>
        <taxon>Corynebacteriaceae</taxon>
        <taxon>Corynebacterium</taxon>
    </lineage>
</organism>